<keyword evidence="2" id="KW-1185">Reference proteome</keyword>
<sequence length="86" mass="9503">MFQGMTPKPRRKEDRRHRILSDASGLFACNGHAATNIELIAAAGVNHVTARNYHGTKAGGCWAPWPTAPHSVSPRLKRLCRGERSR</sequence>
<comment type="caution">
    <text evidence="1">The sequence shown here is derived from an EMBL/GenBank/DDBJ whole genome shotgun (WGS) entry which is preliminary data.</text>
</comment>
<evidence type="ECO:0000313" key="2">
    <source>
        <dbReference type="Proteomes" id="UP000249165"/>
    </source>
</evidence>
<dbReference type="Proteomes" id="UP000249165">
    <property type="component" value="Unassembled WGS sequence"/>
</dbReference>
<name>A0A327YPB9_9RHOB</name>
<evidence type="ECO:0000313" key="1">
    <source>
        <dbReference type="EMBL" id="RAK22954.1"/>
    </source>
</evidence>
<evidence type="ECO:0008006" key="3">
    <source>
        <dbReference type="Google" id="ProtNLM"/>
    </source>
</evidence>
<dbReference type="SUPFAM" id="SSF46689">
    <property type="entry name" value="Homeodomain-like"/>
    <property type="match status" value="1"/>
</dbReference>
<dbReference type="InterPro" id="IPR009057">
    <property type="entry name" value="Homeodomain-like_sf"/>
</dbReference>
<dbReference type="EMBL" id="QLMG01000002">
    <property type="protein sequence ID" value="RAK22954.1"/>
    <property type="molecule type" value="Genomic_DNA"/>
</dbReference>
<organism evidence="1 2">
    <name type="scientific">Salipiger aestuarii</name>
    <dbReference type="NCBI Taxonomy" id="568098"/>
    <lineage>
        <taxon>Bacteria</taxon>
        <taxon>Pseudomonadati</taxon>
        <taxon>Pseudomonadota</taxon>
        <taxon>Alphaproteobacteria</taxon>
        <taxon>Rhodobacterales</taxon>
        <taxon>Roseobacteraceae</taxon>
        <taxon>Salipiger</taxon>
    </lineage>
</organism>
<proteinExistence type="predicted"/>
<protein>
    <recommendedName>
        <fullName evidence="3">TetR family transcriptional regulator</fullName>
    </recommendedName>
</protein>
<accession>A0A327YPB9</accession>
<dbReference type="Gene3D" id="1.10.10.60">
    <property type="entry name" value="Homeodomain-like"/>
    <property type="match status" value="1"/>
</dbReference>
<reference evidence="1 2" key="1">
    <citation type="submission" date="2018-06" db="EMBL/GenBank/DDBJ databases">
        <title>Genomic Encyclopedia of Archaeal and Bacterial Type Strains, Phase II (KMG-II): from individual species to whole genera.</title>
        <authorList>
            <person name="Goeker M."/>
        </authorList>
    </citation>
    <scope>NUCLEOTIDE SEQUENCE [LARGE SCALE GENOMIC DNA]</scope>
    <source>
        <strain evidence="1 2">DSM 22011</strain>
    </source>
</reference>
<dbReference type="AlphaFoldDB" id="A0A327YPB9"/>
<gene>
    <name evidence="1" type="ORF">ATI53_1002133</name>
</gene>